<proteinExistence type="inferred from homology"/>
<evidence type="ECO:0000256" key="2">
    <source>
        <dbReference type="ARBA" id="ARBA00009773"/>
    </source>
</evidence>
<dbReference type="PANTHER" id="PTHR21716">
    <property type="entry name" value="TRANSMEMBRANE PROTEIN"/>
    <property type="match status" value="1"/>
</dbReference>
<comment type="similarity">
    <text evidence="2">Belongs to the autoinducer-2 exporter (AI-2E) (TC 2.A.86) family.</text>
</comment>
<feature type="transmembrane region" description="Helical" evidence="6">
    <location>
        <begin position="310"/>
        <end position="341"/>
    </location>
</feature>
<dbReference type="Pfam" id="PF01594">
    <property type="entry name" value="AI-2E_transport"/>
    <property type="match status" value="1"/>
</dbReference>
<name>A0ABZ2ND62_9BACI</name>
<feature type="transmembrane region" description="Helical" evidence="6">
    <location>
        <begin position="70"/>
        <end position="88"/>
    </location>
</feature>
<keyword evidence="3 6" id="KW-0812">Transmembrane</keyword>
<dbReference type="InterPro" id="IPR002549">
    <property type="entry name" value="AI-2E-like"/>
</dbReference>
<keyword evidence="8" id="KW-1185">Reference proteome</keyword>
<dbReference type="RefSeq" id="WP_338777279.1">
    <property type="nucleotide sequence ID" value="NZ_CP147407.1"/>
</dbReference>
<sequence length="351" mass="39526">MKEKKILLRAGIILLSLLSLYLFLKLRVVWNPVWIMLQAIIVPFVIASFITYLLHPIVEKLHETGLPRTLSILIIYLLFFGSIGYGFYRGIPLLINQLMELSANAPRMVKLYEGWLTMIRDQTDHWPMGLHHRVEGLLGEAEQWISGMIDGIIYSIRSLFDNAVILTLIPFLVFYMLKDFSLLKKAAWYLTPKKWRRRGKELLRDADESLGSYIRGQFFVCVIMGLLAFISLWFFGVKYPLVLGMIIAITNVIPYFGPVIGAIPALILAAAMSTQTVITVVIIILVLQFLEGNVISPLIVGRSLHMHPIVIMLALAAGGELAGIFGLIIAVPVTAVLRVVLEHGVRLLRHD</sequence>
<feature type="transmembrane region" description="Helical" evidence="6">
    <location>
        <begin position="218"/>
        <end position="235"/>
    </location>
</feature>
<dbReference type="EMBL" id="CP147407">
    <property type="protein sequence ID" value="WXB95682.1"/>
    <property type="molecule type" value="Genomic_DNA"/>
</dbReference>
<evidence type="ECO:0000313" key="7">
    <source>
        <dbReference type="EMBL" id="WXB95682.1"/>
    </source>
</evidence>
<evidence type="ECO:0000256" key="1">
    <source>
        <dbReference type="ARBA" id="ARBA00004141"/>
    </source>
</evidence>
<dbReference type="Proteomes" id="UP001377337">
    <property type="component" value="Chromosome"/>
</dbReference>
<feature type="transmembrane region" description="Helical" evidence="6">
    <location>
        <begin position="7"/>
        <end position="24"/>
    </location>
</feature>
<feature type="transmembrane region" description="Helical" evidence="6">
    <location>
        <begin position="152"/>
        <end position="177"/>
    </location>
</feature>
<dbReference type="PANTHER" id="PTHR21716:SF15">
    <property type="entry name" value="TRANSPORT PROTEIN YRRI-RELATED"/>
    <property type="match status" value="1"/>
</dbReference>
<protein>
    <submittedName>
        <fullName evidence="7">AI-2E family transporter</fullName>
    </submittedName>
</protein>
<evidence type="ECO:0000313" key="8">
    <source>
        <dbReference type="Proteomes" id="UP001377337"/>
    </source>
</evidence>
<evidence type="ECO:0000256" key="4">
    <source>
        <dbReference type="ARBA" id="ARBA00022989"/>
    </source>
</evidence>
<evidence type="ECO:0000256" key="3">
    <source>
        <dbReference type="ARBA" id="ARBA00022692"/>
    </source>
</evidence>
<organism evidence="7 8">
    <name type="scientific">Metabacillus sediminis</name>
    <dbReference type="NCBI Taxonomy" id="3117746"/>
    <lineage>
        <taxon>Bacteria</taxon>
        <taxon>Bacillati</taxon>
        <taxon>Bacillota</taxon>
        <taxon>Bacilli</taxon>
        <taxon>Bacillales</taxon>
        <taxon>Bacillaceae</taxon>
        <taxon>Metabacillus</taxon>
    </lineage>
</organism>
<evidence type="ECO:0000256" key="5">
    <source>
        <dbReference type="ARBA" id="ARBA00023136"/>
    </source>
</evidence>
<feature type="transmembrane region" description="Helical" evidence="6">
    <location>
        <begin position="36"/>
        <end position="58"/>
    </location>
</feature>
<keyword evidence="5 6" id="KW-0472">Membrane</keyword>
<evidence type="ECO:0000256" key="6">
    <source>
        <dbReference type="SAM" id="Phobius"/>
    </source>
</evidence>
<comment type="subcellular location">
    <subcellularLocation>
        <location evidence="1">Membrane</location>
        <topology evidence="1">Multi-pass membrane protein</topology>
    </subcellularLocation>
</comment>
<reference evidence="7 8" key="1">
    <citation type="submission" date="2024-02" db="EMBL/GenBank/DDBJ databases">
        <title>Seven novel Bacillus-like species.</title>
        <authorList>
            <person name="Liu G."/>
        </authorList>
    </citation>
    <scope>NUCLEOTIDE SEQUENCE [LARGE SCALE GENOMIC DNA]</scope>
    <source>
        <strain evidence="7 8">FJAT-52054</strain>
    </source>
</reference>
<accession>A0ABZ2ND62</accession>
<gene>
    <name evidence="7" type="ORF">WCV65_14055</name>
</gene>
<keyword evidence="4 6" id="KW-1133">Transmembrane helix</keyword>
<feature type="transmembrane region" description="Helical" evidence="6">
    <location>
        <begin position="267"/>
        <end position="290"/>
    </location>
</feature>
<feature type="transmembrane region" description="Helical" evidence="6">
    <location>
        <begin position="241"/>
        <end position="260"/>
    </location>
</feature>